<keyword evidence="2" id="KW-0378">Hydrolase</keyword>
<dbReference type="GO" id="GO:0046872">
    <property type="term" value="F:metal ion binding"/>
    <property type="evidence" value="ECO:0007669"/>
    <property type="project" value="UniProtKB-KW"/>
</dbReference>
<evidence type="ECO:0000256" key="2">
    <source>
        <dbReference type="ARBA" id="ARBA00022801"/>
    </source>
</evidence>
<evidence type="ECO:0000313" key="6">
    <source>
        <dbReference type="EMBL" id="MBS4197350.1"/>
    </source>
</evidence>
<dbReference type="RefSeq" id="WP_213126583.1">
    <property type="nucleotide sequence ID" value="NZ_JAGYPG010000004.1"/>
</dbReference>
<sequence length="254" mass="29697">MMRIALLGDLHYPSVSSDNRELATAVDHFFVNYIREYLSIEADFHVSIGDLTHLGLESEFLNVYKYIKQFNRNFRTVLGNHDVLSLPKEKIISLTRQPTYESIETEEYLFLFLDTTKEFELHGWGLDQEQWQWLEKQMDLAPQKPLLIFAHHPVPETTVFSPKGEIESFQDIRPFLKKRNGLVVYFNGHTHTYSYVQQNNIHFIQAGAAICEPGVLLIELDGINVEVRKFEIGNQELENSRKILYEILPDFHRP</sequence>
<dbReference type="AlphaFoldDB" id="A0A942TGR5"/>
<dbReference type="InterPro" id="IPR050884">
    <property type="entry name" value="CNP_phosphodiesterase-III"/>
</dbReference>
<protein>
    <submittedName>
        <fullName evidence="6">Metallophosphoesterase</fullName>
    </submittedName>
</protein>
<evidence type="ECO:0000256" key="1">
    <source>
        <dbReference type="ARBA" id="ARBA00022723"/>
    </source>
</evidence>
<accession>A0A942TGR5</accession>
<dbReference type="Gene3D" id="3.60.21.10">
    <property type="match status" value="1"/>
</dbReference>
<evidence type="ECO:0000256" key="3">
    <source>
        <dbReference type="ARBA" id="ARBA00023004"/>
    </source>
</evidence>
<dbReference type="Proteomes" id="UP000681414">
    <property type="component" value="Unassembled WGS sequence"/>
</dbReference>
<dbReference type="PANTHER" id="PTHR42988:SF2">
    <property type="entry name" value="CYCLIC NUCLEOTIDE PHOSPHODIESTERASE CBUA0032-RELATED"/>
    <property type="match status" value="1"/>
</dbReference>
<name>A0A942TGR5_9BACI</name>
<dbReference type="InterPro" id="IPR029052">
    <property type="entry name" value="Metallo-depent_PP-like"/>
</dbReference>
<dbReference type="Pfam" id="PF00149">
    <property type="entry name" value="Metallophos"/>
    <property type="match status" value="1"/>
</dbReference>
<keyword evidence="3" id="KW-0408">Iron</keyword>
<dbReference type="EMBL" id="JAGYPG010000004">
    <property type="protein sequence ID" value="MBS4197350.1"/>
    <property type="molecule type" value="Genomic_DNA"/>
</dbReference>
<feature type="domain" description="Calcineurin-like phosphoesterase" evidence="5">
    <location>
        <begin position="2"/>
        <end position="193"/>
    </location>
</feature>
<dbReference type="PANTHER" id="PTHR42988">
    <property type="entry name" value="PHOSPHOHYDROLASE"/>
    <property type="match status" value="1"/>
</dbReference>
<evidence type="ECO:0000313" key="7">
    <source>
        <dbReference type="Proteomes" id="UP000681414"/>
    </source>
</evidence>
<keyword evidence="7" id="KW-1185">Reference proteome</keyword>
<organism evidence="6 7">
    <name type="scientific">Lederbergia citri</name>
    <dbReference type="NCBI Taxonomy" id="2833580"/>
    <lineage>
        <taxon>Bacteria</taxon>
        <taxon>Bacillati</taxon>
        <taxon>Bacillota</taxon>
        <taxon>Bacilli</taxon>
        <taxon>Bacillales</taxon>
        <taxon>Bacillaceae</taxon>
        <taxon>Lederbergia</taxon>
    </lineage>
</organism>
<gene>
    <name evidence="6" type="ORF">KHA97_20100</name>
</gene>
<proteinExistence type="inferred from homology"/>
<evidence type="ECO:0000259" key="5">
    <source>
        <dbReference type="Pfam" id="PF00149"/>
    </source>
</evidence>
<evidence type="ECO:0000256" key="4">
    <source>
        <dbReference type="ARBA" id="ARBA00025742"/>
    </source>
</evidence>
<dbReference type="SUPFAM" id="SSF56300">
    <property type="entry name" value="Metallo-dependent phosphatases"/>
    <property type="match status" value="1"/>
</dbReference>
<comment type="similarity">
    <text evidence="4">Belongs to the cyclic nucleotide phosphodiesterase class-III family.</text>
</comment>
<dbReference type="GO" id="GO:0016787">
    <property type="term" value="F:hydrolase activity"/>
    <property type="evidence" value="ECO:0007669"/>
    <property type="project" value="UniProtKB-KW"/>
</dbReference>
<comment type="caution">
    <text evidence="6">The sequence shown here is derived from an EMBL/GenBank/DDBJ whole genome shotgun (WGS) entry which is preliminary data.</text>
</comment>
<dbReference type="InterPro" id="IPR004843">
    <property type="entry name" value="Calcineurin-like_PHP"/>
</dbReference>
<reference evidence="6 7" key="1">
    <citation type="submission" date="2021-05" db="EMBL/GenBank/DDBJ databases">
        <title>Novel Bacillus species.</title>
        <authorList>
            <person name="Liu G."/>
        </authorList>
    </citation>
    <scope>NUCLEOTIDE SEQUENCE [LARGE SCALE GENOMIC DNA]</scope>
    <source>
        <strain evidence="7">FJAT-49780</strain>
    </source>
</reference>
<keyword evidence="1" id="KW-0479">Metal-binding</keyword>